<name>A0ACB9DD62_9ASTR</name>
<reference evidence="2" key="1">
    <citation type="journal article" date="2022" name="Mol. Ecol. Resour.">
        <title>The genomes of chicory, endive, great burdock and yacon provide insights into Asteraceae palaeo-polyploidization history and plant inulin production.</title>
        <authorList>
            <person name="Fan W."/>
            <person name="Wang S."/>
            <person name="Wang H."/>
            <person name="Wang A."/>
            <person name="Jiang F."/>
            <person name="Liu H."/>
            <person name="Zhao H."/>
            <person name="Xu D."/>
            <person name="Zhang Y."/>
        </authorList>
    </citation>
    <scope>NUCLEOTIDE SEQUENCE [LARGE SCALE GENOMIC DNA]</scope>
    <source>
        <strain evidence="2">cv. Yunnan</strain>
    </source>
</reference>
<accession>A0ACB9DD62</accession>
<keyword evidence="2" id="KW-1185">Reference proteome</keyword>
<sequence length="120" mass="13559">MKLTGSLSLTHGSGKDIWIQLLIGKADSLECVKRMLESVDVEGDTIRLEKNMDLARLGIVSLRIRNVMPYNEAFKFKLINGLAFLMGVISKLRWMKAGYKNKYASPFADLLAFRNDGLFM</sequence>
<evidence type="ECO:0000313" key="2">
    <source>
        <dbReference type="Proteomes" id="UP001056120"/>
    </source>
</evidence>
<dbReference type="EMBL" id="CM042036">
    <property type="protein sequence ID" value="KAI3744318.1"/>
    <property type="molecule type" value="Genomic_DNA"/>
</dbReference>
<protein>
    <submittedName>
        <fullName evidence="1">Uncharacterized protein</fullName>
    </submittedName>
</protein>
<comment type="caution">
    <text evidence="1">The sequence shown here is derived from an EMBL/GenBank/DDBJ whole genome shotgun (WGS) entry which is preliminary data.</text>
</comment>
<dbReference type="Proteomes" id="UP001056120">
    <property type="component" value="Linkage Group LG19"/>
</dbReference>
<evidence type="ECO:0000313" key="1">
    <source>
        <dbReference type="EMBL" id="KAI3744318.1"/>
    </source>
</evidence>
<proteinExistence type="predicted"/>
<reference evidence="1 2" key="2">
    <citation type="journal article" date="2022" name="Mol. Ecol. Resour.">
        <title>The genomes of chicory, endive, great burdock and yacon provide insights into Asteraceae paleo-polyploidization history and plant inulin production.</title>
        <authorList>
            <person name="Fan W."/>
            <person name="Wang S."/>
            <person name="Wang H."/>
            <person name="Wang A."/>
            <person name="Jiang F."/>
            <person name="Liu H."/>
            <person name="Zhao H."/>
            <person name="Xu D."/>
            <person name="Zhang Y."/>
        </authorList>
    </citation>
    <scope>NUCLEOTIDE SEQUENCE [LARGE SCALE GENOMIC DNA]</scope>
    <source>
        <strain evidence="2">cv. Yunnan</strain>
        <tissue evidence="1">Leaves</tissue>
    </source>
</reference>
<gene>
    <name evidence="1" type="ORF">L1987_57397</name>
</gene>
<organism evidence="1 2">
    <name type="scientific">Smallanthus sonchifolius</name>
    <dbReference type="NCBI Taxonomy" id="185202"/>
    <lineage>
        <taxon>Eukaryota</taxon>
        <taxon>Viridiplantae</taxon>
        <taxon>Streptophyta</taxon>
        <taxon>Embryophyta</taxon>
        <taxon>Tracheophyta</taxon>
        <taxon>Spermatophyta</taxon>
        <taxon>Magnoliopsida</taxon>
        <taxon>eudicotyledons</taxon>
        <taxon>Gunneridae</taxon>
        <taxon>Pentapetalae</taxon>
        <taxon>asterids</taxon>
        <taxon>campanulids</taxon>
        <taxon>Asterales</taxon>
        <taxon>Asteraceae</taxon>
        <taxon>Asteroideae</taxon>
        <taxon>Heliantheae alliance</taxon>
        <taxon>Millerieae</taxon>
        <taxon>Smallanthus</taxon>
    </lineage>
</organism>